<name>A0ABM8EQW1_9BACT</name>
<feature type="transmembrane region" description="Helical" evidence="1">
    <location>
        <begin position="209"/>
        <end position="229"/>
    </location>
</feature>
<evidence type="ECO:0000256" key="1">
    <source>
        <dbReference type="SAM" id="Phobius"/>
    </source>
</evidence>
<proteinExistence type="predicted"/>
<sequence>MLARLYQRLASLTLGLWLMGGVMALLASGSVAAGEGSGINEMALFAWLGAAPFALTWWLWGTLALLALLVVNTLLCSVEALRRRAGKSGPVALLAPQLMHLGFLFIVLAHLLSASGGAHEALQVEEGAVIGFPDGSTVRVAALDAVPGPMGMPSDYRAQLLTASGGRETAVTVSPNHPLFHGGFGIYLKQVELVPYRAALLEIHREPGASWALVGALFFTAGNVALLFVRRERR</sequence>
<keyword evidence="1" id="KW-1133">Transmembrane helix</keyword>
<dbReference type="EMBL" id="AP027151">
    <property type="protein sequence ID" value="BDV44900.1"/>
    <property type="molecule type" value="Genomic_DNA"/>
</dbReference>
<feature type="transmembrane region" description="Helical" evidence="1">
    <location>
        <begin position="57"/>
        <end position="78"/>
    </location>
</feature>
<keyword evidence="3" id="KW-1185">Reference proteome</keyword>
<gene>
    <name evidence="2" type="ORF">GURASL_38230</name>
</gene>
<dbReference type="RefSeq" id="WP_282000988.1">
    <property type="nucleotide sequence ID" value="NZ_AP027151.1"/>
</dbReference>
<keyword evidence="1" id="KW-0472">Membrane</keyword>
<reference evidence="2 3" key="1">
    <citation type="submission" date="2022-12" db="EMBL/GenBank/DDBJ databases">
        <title>Polyphasic characterization of Geotalea uranireducens NIT-SL11 newly isolated from a complex of sewage sludge and microbially reduced graphene oxide.</title>
        <authorList>
            <person name="Xie L."/>
            <person name="Yoshida N."/>
            <person name="Meng L."/>
        </authorList>
    </citation>
    <scope>NUCLEOTIDE SEQUENCE [LARGE SCALE GENOMIC DNA]</scope>
    <source>
        <strain evidence="2 3">NIT-SL11</strain>
    </source>
</reference>
<evidence type="ECO:0000313" key="3">
    <source>
        <dbReference type="Proteomes" id="UP001317705"/>
    </source>
</evidence>
<accession>A0ABM8EQW1</accession>
<feature type="transmembrane region" description="Helical" evidence="1">
    <location>
        <begin position="90"/>
        <end position="112"/>
    </location>
</feature>
<dbReference type="Proteomes" id="UP001317705">
    <property type="component" value="Chromosome"/>
</dbReference>
<organism evidence="2 3">
    <name type="scientific">Geotalea uraniireducens</name>
    <dbReference type="NCBI Taxonomy" id="351604"/>
    <lineage>
        <taxon>Bacteria</taxon>
        <taxon>Pseudomonadati</taxon>
        <taxon>Thermodesulfobacteriota</taxon>
        <taxon>Desulfuromonadia</taxon>
        <taxon>Geobacterales</taxon>
        <taxon>Geobacteraceae</taxon>
        <taxon>Geotalea</taxon>
    </lineage>
</organism>
<protein>
    <submittedName>
        <fullName evidence="2">Cytochrome c biogenesis protein ResB</fullName>
    </submittedName>
</protein>
<keyword evidence="1" id="KW-0812">Transmembrane</keyword>
<evidence type="ECO:0000313" key="2">
    <source>
        <dbReference type="EMBL" id="BDV44900.1"/>
    </source>
</evidence>